<evidence type="ECO:0008006" key="2">
    <source>
        <dbReference type="Google" id="ProtNLM"/>
    </source>
</evidence>
<sequence length="66" mass="7544">MEFVHSLWKDGRILDAIDKRLGNSYVVEEAELVLKMGMLCSQAVPNYGQACRNLLDRGPEPYLYIL</sequence>
<dbReference type="AlphaFoldDB" id="A0A5K1FAF0"/>
<reference evidence="1" key="1">
    <citation type="submission" date="2019-09" db="EMBL/GenBank/DDBJ databases">
        <authorList>
            <person name="Zhang L."/>
        </authorList>
    </citation>
    <scope>NUCLEOTIDE SEQUENCE</scope>
</reference>
<dbReference type="Gramene" id="NC7G0176960.1">
    <property type="protein sequence ID" value="NC7G0176960.1:cds"/>
    <property type="gene ID" value="NC7G0176960"/>
</dbReference>
<evidence type="ECO:0000313" key="1">
    <source>
        <dbReference type="EMBL" id="VVW61192.1"/>
    </source>
</evidence>
<gene>
    <name evidence="1" type="ORF">NYM_LOCUS23164</name>
</gene>
<name>A0A5K1FAF0_9MAGN</name>
<accession>A0A5K1FAF0</accession>
<proteinExistence type="predicted"/>
<organism evidence="1">
    <name type="scientific">Nymphaea colorata</name>
    <name type="common">pocket water lily</name>
    <dbReference type="NCBI Taxonomy" id="210225"/>
    <lineage>
        <taxon>Eukaryota</taxon>
        <taxon>Viridiplantae</taxon>
        <taxon>Streptophyta</taxon>
        <taxon>Embryophyta</taxon>
        <taxon>Tracheophyta</taxon>
        <taxon>Spermatophyta</taxon>
        <taxon>Magnoliopsida</taxon>
        <taxon>Nymphaeales</taxon>
        <taxon>Nymphaeaceae</taxon>
        <taxon>Nymphaea</taxon>
    </lineage>
</organism>
<dbReference type="EMBL" id="LR721785">
    <property type="protein sequence ID" value="VVW61192.1"/>
    <property type="molecule type" value="Genomic_DNA"/>
</dbReference>
<protein>
    <recommendedName>
        <fullName evidence="2">Serine-threonine/tyrosine-protein kinase catalytic domain-containing protein</fullName>
    </recommendedName>
</protein>